<reference evidence="1" key="1">
    <citation type="journal article" date="2021" name="Proc. Natl. Acad. Sci. U.S.A.">
        <title>A Catalog of Tens of Thousands of Viruses from Human Metagenomes Reveals Hidden Associations with Chronic Diseases.</title>
        <authorList>
            <person name="Tisza M.J."/>
            <person name="Buck C.B."/>
        </authorList>
    </citation>
    <scope>NUCLEOTIDE SEQUENCE</scope>
    <source>
        <strain evidence="1">CtKm44</strain>
    </source>
</reference>
<proteinExistence type="predicted"/>
<accession>A0A8S5LU82</accession>
<organism evidence="1">
    <name type="scientific">Siphoviridae sp. ctKm44</name>
    <dbReference type="NCBI Taxonomy" id="2826245"/>
    <lineage>
        <taxon>Viruses</taxon>
        <taxon>Duplodnaviria</taxon>
        <taxon>Heunggongvirae</taxon>
        <taxon>Uroviricota</taxon>
        <taxon>Caudoviricetes</taxon>
    </lineage>
</organism>
<sequence length="243" mass="28181">MGINNIGILKPFSEPDYTEKALEYRGSFLMQALTECVYFKPLDIEIDLSKIARGGILHRIRNSPGVNIYIPGYCNVMVGYFTNKLWRIPFPYLLLSERNRDLRMFIFSEAAAMKQFLMDIRNSKTKFDNYIAEGLGKGYFVSVRLQHDSSTNCYVPQHGYKIPYISGYKIPPHSQITDELFNSRIDGRFNWPDVSDIDYNSHYGIYSKTKSSLHYTPKDLILMEHDILNTCIDIVKGEHNDYN</sequence>
<protein>
    <submittedName>
        <fullName evidence="1">Uncharacterized protein</fullName>
    </submittedName>
</protein>
<dbReference type="EMBL" id="BK014735">
    <property type="protein sequence ID" value="DAD73391.1"/>
    <property type="molecule type" value="Genomic_DNA"/>
</dbReference>
<name>A0A8S5LU82_9CAUD</name>
<evidence type="ECO:0000313" key="1">
    <source>
        <dbReference type="EMBL" id="DAD73391.1"/>
    </source>
</evidence>